<dbReference type="PANTHER" id="PTHR21364:SF2">
    <property type="entry name" value="GENERAL ODORANT-BINDING PROTEIN 19A"/>
    <property type="match status" value="1"/>
</dbReference>
<gene>
    <name evidence="1" type="ORF">L9F63_010984</name>
</gene>
<dbReference type="PANTHER" id="PTHR21364">
    <property type="entry name" value="GENERAL ODORANT-BINDING PROTEIN 19A"/>
    <property type="match status" value="1"/>
</dbReference>
<dbReference type="GO" id="GO:0005549">
    <property type="term" value="F:odorant binding"/>
    <property type="evidence" value="ECO:0007669"/>
    <property type="project" value="InterPro"/>
</dbReference>
<dbReference type="SUPFAM" id="SSF47565">
    <property type="entry name" value="Insect pheromone/odorant-binding proteins"/>
    <property type="match status" value="1"/>
</dbReference>
<dbReference type="Proteomes" id="UP001233999">
    <property type="component" value="Unassembled WGS sequence"/>
</dbReference>
<reference evidence="1" key="2">
    <citation type="submission" date="2023-05" db="EMBL/GenBank/DDBJ databases">
        <authorList>
            <person name="Fouks B."/>
        </authorList>
    </citation>
    <scope>NUCLEOTIDE SEQUENCE</scope>
    <source>
        <strain evidence="1">Stay&amp;Tobe</strain>
        <tissue evidence="1">Testes</tissue>
    </source>
</reference>
<dbReference type="SMART" id="SM00708">
    <property type="entry name" value="PhBP"/>
    <property type="match status" value="1"/>
</dbReference>
<dbReference type="InterPro" id="IPR006170">
    <property type="entry name" value="PBP/GOBP"/>
</dbReference>
<dbReference type="Gene3D" id="1.10.238.20">
    <property type="entry name" value="Pheromone/general odorant binding protein domain"/>
    <property type="match status" value="1"/>
</dbReference>
<comment type="caution">
    <text evidence="1">The sequence shown here is derived from an EMBL/GenBank/DDBJ whole genome shotgun (WGS) entry which is preliminary data.</text>
</comment>
<organism evidence="1 2">
    <name type="scientific">Diploptera punctata</name>
    <name type="common">Pacific beetle cockroach</name>
    <dbReference type="NCBI Taxonomy" id="6984"/>
    <lineage>
        <taxon>Eukaryota</taxon>
        <taxon>Metazoa</taxon>
        <taxon>Ecdysozoa</taxon>
        <taxon>Arthropoda</taxon>
        <taxon>Hexapoda</taxon>
        <taxon>Insecta</taxon>
        <taxon>Pterygota</taxon>
        <taxon>Neoptera</taxon>
        <taxon>Polyneoptera</taxon>
        <taxon>Dictyoptera</taxon>
        <taxon>Blattodea</taxon>
        <taxon>Blaberoidea</taxon>
        <taxon>Blaberidae</taxon>
        <taxon>Diplopterinae</taxon>
        <taxon>Diploptera</taxon>
    </lineage>
</organism>
<name>A0AAD8AGR5_DIPPU</name>
<accession>A0AAD8AGR5</accession>
<sequence>MSVFLCSVCSQNDAKFNEARSECNQTFPTANEVELHLINLGSLPDESDKTPMCFVHCVMEKTGMMTEEGVLVAEKFVEILKTFPNGTEVEGLDKMVEKCVEENSNQEEHCDKAYEFAKCLMSEEILQQHKDE</sequence>
<protein>
    <submittedName>
        <fullName evidence="1">Uncharacterized protein</fullName>
    </submittedName>
</protein>
<dbReference type="AlphaFoldDB" id="A0AAD8AGR5"/>
<dbReference type="InterPro" id="IPR036728">
    <property type="entry name" value="PBP_GOBP_sf"/>
</dbReference>
<dbReference type="Pfam" id="PF01395">
    <property type="entry name" value="PBP_GOBP"/>
    <property type="match status" value="1"/>
</dbReference>
<dbReference type="EMBL" id="JASPKZ010001229">
    <property type="protein sequence ID" value="KAJ9598306.1"/>
    <property type="molecule type" value="Genomic_DNA"/>
</dbReference>
<keyword evidence="2" id="KW-1185">Reference proteome</keyword>
<proteinExistence type="predicted"/>
<reference evidence="1" key="1">
    <citation type="journal article" date="2023" name="IScience">
        <title>Live-bearing cockroach genome reveals convergent evolutionary mechanisms linked to viviparity in insects and beyond.</title>
        <authorList>
            <person name="Fouks B."/>
            <person name="Harrison M.C."/>
            <person name="Mikhailova A.A."/>
            <person name="Marchal E."/>
            <person name="English S."/>
            <person name="Carruthers M."/>
            <person name="Jennings E.C."/>
            <person name="Chiamaka E.L."/>
            <person name="Frigard R.A."/>
            <person name="Pippel M."/>
            <person name="Attardo G.M."/>
            <person name="Benoit J.B."/>
            <person name="Bornberg-Bauer E."/>
            <person name="Tobe S.S."/>
        </authorList>
    </citation>
    <scope>NUCLEOTIDE SEQUENCE</scope>
    <source>
        <strain evidence="1">Stay&amp;Tobe</strain>
    </source>
</reference>
<dbReference type="CDD" id="cd23992">
    <property type="entry name" value="PBP_GOBP"/>
    <property type="match status" value="1"/>
</dbReference>
<evidence type="ECO:0000313" key="1">
    <source>
        <dbReference type="EMBL" id="KAJ9598306.1"/>
    </source>
</evidence>
<evidence type="ECO:0000313" key="2">
    <source>
        <dbReference type="Proteomes" id="UP001233999"/>
    </source>
</evidence>